<evidence type="ECO:0000256" key="2">
    <source>
        <dbReference type="SAM" id="MobiDB-lite"/>
    </source>
</evidence>
<dbReference type="GO" id="GO:0006355">
    <property type="term" value="P:regulation of DNA-templated transcription"/>
    <property type="evidence" value="ECO:0007669"/>
    <property type="project" value="InterPro"/>
</dbReference>
<feature type="compositionally biased region" description="Low complexity" evidence="2">
    <location>
        <begin position="12"/>
        <end position="32"/>
    </location>
</feature>
<dbReference type="AlphaFoldDB" id="A0AAD2A9F0"/>
<evidence type="ECO:0000313" key="5">
    <source>
        <dbReference type="Proteomes" id="UP000834106"/>
    </source>
</evidence>
<dbReference type="Proteomes" id="UP000834106">
    <property type="component" value="Chromosome 20"/>
</dbReference>
<dbReference type="GO" id="GO:0005634">
    <property type="term" value="C:nucleus"/>
    <property type="evidence" value="ECO:0007669"/>
    <property type="project" value="TreeGrafter"/>
</dbReference>
<organism evidence="4 5">
    <name type="scientific">Fraxinus pennsylvanica</name>
    <dbReference type="NCBI Taxonomy" id="56036"/>
    <lineage>
        <taxon>Eukaryota</taxon>
        <taxon>Viridiplantae</taxon>
        <taxon>Streptophyta</taxon>
        <taxon>Embryophyta</taxon>
        <taxon>Tracheophyta</taxon>
        <taxon>Spermatophyta</taxon>
        <taxon>Magnoliopsida</taxon>
        <taxon>eudicotyledons</taxon>
        <taxon>Gunneridae</taxon>
        <taxon>Pentapetalae</taxon>
        <taxon>asterids</taxon>
        <taxon>lamiids</taxon>
        <taxon>Lamiales</taxon>
        <taxon>Oleaceae</taxon>
        <taxon>Oleeae</taxon>
        <taxon>Fraxinus</taxon>
    </lineage>
</organism>
<protein>
    <recommendedName>
        <fullName evidence="3">Glabrous enhancer-binding protein-like DBD domain-containing protein</fullName>
    </recommendedName>
</protein>
<feature type="domain" description="Glabrous enhancer-binding protein-like DBD" evidence="3">
    <location>
        <begin position="256"/>
        <end position="345"/>
    </location>
</feature>
<dbReference type="PANTHER" id="PTHR31662">
    <property type="entry name" value="BNAANNG10740D PROTEIN-RELATED"/>
    <property type="match status" value="1"/>
</dbReference>
<feature type="region of interest" description="Disordered" evidence="2">
    <location>
        <begin position="46"/>
        <end position="204"/>
    </location>
</feature>
<feature type="compositionally biased region" description="Basic and acidic residues" evidence="2">
    <location>
        <begin position="187"/>
        <end position="202"/>
    </location>
</feature>
<dbReference type="EMBL" id="OU503055">
    <property type="protein sequence ID" value="CAI9783588.1"/>
    <property type="molecule type" value="Genomic_DNA"/>
</dbReference>
<evidence type="ECO:0000256" key="1">
    <source>
        <dbReference type="ARBA" id="ARBA00010820"/>
    </source>
</evidence>
<dbReference type="Pfam" id="PF04504">
    <property type="entry name" value="GeBP-like_DBD"/>
    <property type="match status" value="1"/>
</dbReference>
<evidence type="ECO:0000259" key="3">
    <source>
        <dbReference type="Pfam" id="PF04504"/>
    </source>
</evidence>
<name>A0AAD2A9F0_9LAMI</name>
<dbReference type="InterPro" id="IPR053932">
    <property type="entry name" value="GeBP-like_DBD"/>
</dbReference>
<evidence type="ECO:0000313" key="4">
    <source>
        <dbReference type="EMBL" id="CAI9783588.1"/>
    </source>
</evidence>
<dbReference type="PANTHER" id="PTHR31662:SF33">
    <property type="entry name" value="DNA-BINDING STOREKEEPER PROTEIN TRANSCRIPTIONAL REGULATOR-LIKE PROTEIN"/>
    <property type="match status" value="1"/>
</dbReference>
<feature type="compositionally biased region" description="Basic and acidic residues" evidence="2">
    <location>
        <begin position="147"/>
        <end position="167"/>
    </location>
</feature>
<reference evidence="4" key="1">
    <citation type="submission" date="2023-05" db="EMBL/GenBank/DDBJ databases">
        <authorList>
            <person name="Huff M."/>
        </authorList>
    </citation>
    <scope>NUCLEOTIDE SEQUENCE</scope>
</reference>
<accession>A0AAD2A9F0</accession>
<feature type="compositionally biased region" description="Polar residues" evidence="2">
    <location>
        <begin position="105"/>
        <end position="116"/>
    </location>
</feature>
<comment type="similarity">
    <text evidence="1">Belongs to the GeBP family.</text>
</comment>
<dbReference type="InterPro" id="IPR007592">
    <property type="entry name" value="GEBP"/>
</dbReference>
<gene>
    <name evidence="4" type="ORF">FPE_LOCUS31109</name>
</gene>
<feature type="region of interest" description="Disordered" evidence="2">
    <location>
        <begin position="1"/>
        <end position="32"/>
    </location>
</feature>
<proteinExistence type="inferred from homology"/>
<keyword evidence="5" id="KW-1185">Reference proteome</keyword>
<sequence>MGLAPKKLIFHSSSSASASVGSDGDDAPAAAAAVSKISTLQLLNQADQKQPHAVLEKTQQQEDDSTCVPHSKTKDVLLKENQTAEAGETAGDEPALKKIGEQEDSNSNSVGPQKINTMDEDDAISEAPASTALDKISKQRVHNQADQQKHSEAALEKTQEPEDDHNSDSNSKAQEIAPLDKNQTTEAEEKGVENAAPEKTREQASSYGYNFESLQKDKAIMVVEPLKPTENPLESNKLTDIQETNRKKPLAFYGHIFTDDDVIVLLQGMIDFKSMHGDKNMTDFYFFIKDKLSTQFTKIQITEKFRRLRKKFVGNFKKSAENGGSRDFSNPHDSIVFELSDKLWGNDGCDKKLIVEINEKTRKRRRVELGSRKEDKKQKGTAEDKFDIDMELKYPLVYPSLNQNIGFIAPDMLKKNWTLKGSTNSRYSGAEWEKLMIKEVELYCKKLDLMKEMTGAVLRSLKG</sequence>